<feature type="transmembrane region" description="Helical" evidence="1">
    <location>
        <begin position="364"/>
        <end position="383"/>
    </location>
</feature>
<keyword evidence="2" id="KW-0732">Signal</keyword>
<dbReference type="AlphaFoldDB" id="A0A4Q5LZ98"/>
<feature type="transmembrane region" description="Helical" evidence="1">
    <location>
        <begin position="219"/>
        <end position="243"/>
    </location>
</feature>
<dbReference type="InterPro" id="IPR025367">
    <property type="entry name" value="DUF4271"/>
</dbReference>
<feature type="signal peptide" evidence="2">
    <location>
        <begin position="1"/>
        <end position="18"/>
    </location>
</feature>
<dbReference type="EMBL" id="SEWF01000017">
    <property type="protein sequence ID" value="RYU95162.1"/>
    <property type="molecule type" value="Genomic_DNA"/>
</dbReference>
<feature type="transmembrane region" description="Helical" evidence="1">
    <location>
        <begin position="263"/>
        <end position="285"/>
    </location>
</feature>
<dbReference type="OrthoDB" id="975088at2"/>
<accession>A0A4Q5LZ98</accession>
<keyword evidence="1" id="KW-1133">Transmembrane helix</keyword>
<dbReference type="Proteomes" id="UP000293162">
    <property type="component" value="Unassembled WGS sequence"/>
</dbReference>
<name>A0A4Q5LZ98_9BACT</name>
<feature type="transmembrane region" description="Helical" evidence="1">
    <location>
        <begin position="306"/>
        <end position="326"/>
    </location>
</feature>
<evidence type="ECO:0000313" key="4">
    <source>
        <dbReference type="Proteomes" id="UP000293162"/>
    </source>
</evidence>
<evidence type="ECO:0000313" key="3">
    <source>
        <dbReference type="EMBL" id="RYU95162.1"/>
    </source>
</evidence>
<gene>
    <name evidence="3" type="ORF">EWM59_12995</name>
</gene>
<organism evidence="3 4">
    <name type="scientific">Emticicia agri</name>
    <dbReference type="NCBI Taxonomy" id="2492393"/>
    <lineage>
        <taxon>Bacteria</taxon>
        <taxon>Pseudomonadati</taxon>
        <taxon>Bacteroidota</taxon>
        <taxon>Cytophagia</taxon>
        <taxon>Cytophagales</taxon>
        <taxon>Leadbetterellaceae</taxon>
        <taxon>Emticicia</taxon>
    </lineage>
</organism>
<keyword evidence="1" id="KW-0812">Transmembrane</keyword>
<feature type="transmembrane region" description="Helical" evidence="1">
    <location>
        <begin position="332"/>
        <end position="352"/>
    </location>
</feature>
<comment type="caution">
    <text evidence="3">The sequence shown here is derived from an EMBL/GenBank/DDBJ whole genome shotgun (WGS) entry which is preliminary data.</text>
</comment>
<feature type="transmembrane region" description="Helical" evidence="1">
    <location>
        <begin position="166"/>
        <end position="186"/>
    </location>
</feature>
<keyword evidence="4" id="KW-1185">Reference proteome</keyword>
<dbReference type="RefSeq" id="WP_130021411.1">
    <property type="nucleotide sequence ID" value="NZ_SEWF01000017.1"/>
</dbReference>
<proteinExistence type="predicted"/>
<reference evidence="3 4" key="1">
    <citation type="submission" date="2019-02" db="EMBL/GenBank/DDBJ databases">
        <title>Bacterial novel species Emticicia sp. 17J42-9 isolated from soil.</title>
        <authorList>
            <person name="Jung H.-Y."/>
        </authorList>
    </citation>
    <scope>NUCLEOTIDE SEQUENCE [LARGE SCALE GENOMIC DNA]</scope>
    <source>
        <strain evidence="3 4">17J42-9</strain>
    </source>
</reference>
<evidence type="ECO:0000256" key="1">
    <source>
        <dbReference type="SAM" id="Phobius"/>
    </source>
</evidence>
<dbReference type="Pfam" id="PF14093">
    <property type="entry name" value="DUF4271"/>
    <property type="match status" value="1"/>
</dbReference>
<feature type="chain" id="PRO_5020395637" evidence="2">
    <location>
        <begin position="19"/>
        <end position="384"/>
    </location>
</feature>
<protein>
    <submittedName>
        <fullName evidence="3">DUF4271 domain-containing protein</fullName>
    </submittedName>
</protein>
<sequence length="384" mass="45454">MKKAFYILFLLVSFNSFAGTVGPNGGYYLVHDYHDDWQVYNDRMKAYVPYIAEQHVNYPSHTVFCDIESNRGYHLLIHAQKEDNFLFINGSLRQKIPVNQWIVLNIDSLYKVYEQPQIYITLYGSPNIEDKKLYLGYKRQLNQKPIVLAESSIKAQPRAPTPYKNYFVLVSMFILIMFTYLSNSYVRAFERYYNLRDLFNTLVRDQSFLINKPLSRMNIMFIVMLAMIMSFFCMLLQSKGIYVFGARTFLQEGETLGVLASNYFRICLAVFMALIFKYFFISLIGQLFNLEKVVDLHYFKIIQSSIIFYTFLVMILLILFLEYFPIDFNWTAYLYTPMILFYLIRFLILYFTINRSVPIQSLYLISYLCIVELLPIILGIRFAI</sequence>
<keyword evidence="1" id="KW-0472">Membrane</keyword>
<evidence type="ECO:0000256" key="2">
    <source>
        <dbReference type="SAM" id="SignalP"/>
    </source>
</evidence>